<feature type="active site" description="Proton acceptor" evidence="8">
    <location>
        <position position="91"/>
    </location>
</feature>
<keyword evidence="7 10" id="KW-0067">ATP-binding</keyword>
<keyword evidence="13" id="KW-1185">Reference proteome</keyword>
<evidence type="ECO:0000313" key="13">
    <source>
        <dbReference type="Proteomes" id="UP000240325"/>
    </source>
</evidence>
<proteinExistence type="inferred from homology"/>
<evidence type="ECO:0000256" key="5">
    <source>
        <dbReference type="ARBA" id="ARBA00022741"/>
    </source>
</evidence>
<gene>
    <name evidence="12" type="ORF">BMW23_0230</name>
</gene>
<sequence length="191" mass="21641">MSSSNVGTLKIILGCMYSGKTSALIAEYHKWESINKKPLCINFTGDNRYGNICENNMYNHNKSSVKCVYTSNLLYVEEHIIDSVDVILINEGQFFPDLYDAVKYWCDVKQKNIIVSGLDGDYKRNEFGQMLKIIPLSNHVEKLNAFCAKCADGTLAQFTHRISKEKDLILIGGHGDYVALCRNCYFNGNKE</sequence>
<dbReference type="SUPFAM" id="SSF57716">
    <property type="entry name" value="Glucocorticoid receptor-like (DNA-binding domain)"/>
    <property type="match status" value="1"/>
</dbReference>
<evidence type="ECO:0000256" key="3">
    <source>
        <dbReference type="ARBA" id="ARBA00022634"/>
    </source>
</evidence>
<evidence type="ECO:0000256" key="2">
    <source>
        <dbReference type="ARBA" id="ARBA00012118"/>
    </source>
</evidence>
<dbReference type="GO" id="GO:0005524">
    <property type="term" value="F:ATP binding"/>
    <property type="evidence" value="ECO:0007669"/>
    <property type="project" value="UniProtKB-KW"/>
</dbReference>
<evidence type="ECO:0000256" key="11">
    <source>
        <dbReference type="RuleBase" id="RU004165"/>
    </source>
</evidence>
<organism evidence="12">
    <name type="scientific">Bodo saltans virus</name>
    <dbReference type="NCBI Taxonomy" id="2024608"/>
    <lineage>
        <taxon>Viruses</taxon>
        <taxon>Varidnaviria</taxon>
        <taxon>Bamfordvirae</taxon>
        <taxon>Nucleocytoviricota</taxon>
        <taxon>Megaviricetes</taxon>
        <taxon>Imitervirales</taxon>
        <taxon>Mimiviridae</taxon>
        <taxon>Klosneuvirinae</taxon>
        <taxon>Theiavirus</taxon>
        <taxon>Theiavirus salishense</taxon>
    </lineage>
</organism>
<dbReference type="Gene3D" id="3.40.50.300">
    <property type="entry name" value="P-loop containing nucleotide triphosphate hydrolases"/>
    <property type="match status" value="1"/>
</dbReference>
<dbReference type="PANTHER" id="PTHR11441">
    <property type="entry name" value="THYMIDINE KINASE"/>
    <property type="match status" value="1"/>
</dbReference>
<dbReference type="Proteomes" id="UP000240325">
    <property type="component" value="Segment"/>
</dbReference>
<reference evidence="12" key="1">
    <citation type="journal article" date="2017" name="Elife">
        <title>The kinetoplastid-infecting Bodo saltans virus (BsV), a window into the most abundant giant viruses in the sea.</title>
        <authorList>
            <person name="Deeg C.M."/>
            <person name="Chow C.-E.T."/>
            <person name="Suttle C.A."/>
        </authorList>
    </citation>
    <scope>NUCLEOTIDE SEQUENCE</scope>
    <source>
        <strain evidence="12">NG1</strain>
    </source>
</reference>
<accession>A0A2H4UTS3</accession>
<keyword evidence="4 10" id="KW-0808">Transferase</keyword>
<protein>
    <recommendedName>
        <fullName evidence="2 10">Thymidine kinase</fullName>
        <ecNumber evidence="2 10">2.7.1.21</ecNumber>
    </recommendedName>
</protein>
<comment type="catalytic activity">
    <reaction evidence="10">
        <text>thymidine + ATP = dTMP + ADP + H(+)</text>
        <dbReference type="Rhea" id="RHEA:19129"/>
        <dbReference type="ChEBI" id="CHEBI:15378"/>
        <dbReference type="ChEBI" id="CHEBI:17748"/>
        <dbReference type="ChEBI" id="CHEBI:30616"/>
        <dbReference type="ChEBI" id="CHEBI:63528"/>
        <dbReference type="ChEBI" id="CHEBI:456216"/>
        <dbReference type="EC" id="2.7.1.21"/>
    </reaction>
</comment>
<evidence type="ECO:0000256" key="6">
    <source>
        <dbReference type="ARBA" id="ARBA00022777"/>
    </source>
</evidence>
<dbReference type="GO" id="GO:0004797">
    <property type="term" value="F:thymidine kinase activity"/>
    <property type="evidence" value="ECO:0007669"/>
    <property type="project" value="UniProtKB-EC"/>
</dbReference>
<keyword evidence="6 10" id="KW-0418">Kinase</keyword>
<evidence type="ECO:0000256" key="10">
    <source>
        <dbReference type="RuleBase" id="RU000544"/>
    </source>
</evidence>
<evidence type="ECO:0000256" key="9">
    <source>
        <dbReference type="PIRSR" id="PIRSR035805-2"/>
    </source>
</evidence>
<dbReference type="Gene3D" id="3.30.60.20">
    <property type="match status" value="1"/>
</dbReference>
<dbReference type="EC" id="2.7.1.21" evidence="2 10"/>
<evidence type="ECO:0000256" key="7">
    <source>
        <dbReference type="ARBA" id="ARBA00022840"/>
    </source>
</evidence>
<evidence type="ECO:0000256" key="4">
    <source>
        <dbReference type="ARBA" id="ARBA00022679"/>
    </source>
</evidence>
<dbReference type="InterPro" id="IPR001267">
    <property type="entry name" value="Thymidine_kinase"/>
</dbReference>
<evidence type="ECO:0000256" key="1">
    <source>
        <dbReference type="ARBA" id="ARBA00007587"/>
    </source>
</evidence>
<evidence type="ECO:0000256" key="8">
    <source>
        <dbReference type="PIRSR" id="PIRSR035805-1"/>
    </source>
</evidence>
<keyword evidence="5 10" id="KW-0547">Nucleotide-binding</keyword>
<dbReference type="PIRSF" id="PIRSF035805">
    <property type="entry name" value="TK_cell"/>
    <property type="match status" value="1"/>
</dbReference>
<feature type="binding site" evidence="9">
    <location>
        <begin position="169"/>
        <end position="172"/>
    </location>
    <ligand>
        <name>substrate</name>
    </ligand>
</feature>
<dbReference type="SUPFAM" id="SSF52540">
    <property type="entry name" value="P-loop containing nucleoside triphosphate hydrolases"/>
    <property type="match status" value="1"/>
</dbReference>
<dbReference type="PANTHER" id="PTHR11441:SF0">
    <property type="entry name" value="THYMIDINE KINASE, CYTOSOLIC"/>
    <property type="match status" value="1"/>
</dbReference>
<dbReference type="InterPro" id="IPR027417">
    <property type="entry name" value="P-loop_NTPase"/>
</dbReference>
<dbReference type="GO" id="GO:0071897">
    <property type="term" value="P:DNA biosynthetic process"/>
    <property type="evidence" value="ECO:0007669"/>
    <property type="project" value="UniProtKB-KW"/>
</dbReference>
<dbReference type="GO" id="GO:0046104">
    <property type="term" value="P:thymidine metabolic process"/>
    <property type="evidence" value="ECO:0007669"/>
    <property type="project" value="TreeGrafter"/>
</dbReference>
<dbReference type="Pfam" id="PF00265">
    <property type="entry name" value="TK"/>
    <property type="match status" value="1"/>
</dbReference>
<comment type="similarity">
    <text evidence="1 11">Belongs to the thymidine kinase family.</text>
</comment>
<keyword evidence="3 10" id="KW-0237">DNA synthesis</keyword>
<name>A0A2H4UTS3_9VIRU</name>
<evidence type="ECO:0000313" key="12">
    <source>
        <dbReference type="EMBL" id="ATZ80288.1"/>
    </source>
</evidence>
<dbReference type="EMBL" id="MF782455">
    <property type="protein sequence ID" value="ATZ80288.1"/>
    <property type="molecule type" value="Genomic_DNA"/>
</dbReference>
<feature type="binding site" evidence="9">
    <location>
        <position position="177"/>
    </location>
    <ligand>
        <name>substrate</name>
    </ligand>
</feature>